<sequence>MKCSLSDRTRKRRWQVALLGVVSVALVACGGGGDAGAAAGPAASCGPLTEPQSLKLGVNPGAQDLVTFVMQGQGFAEKHNLRLEVSSFQNPAALHAAIGQQAVDVGFGGLTAMATARQQGRGTMIFDVLTSPSNVVVTRADSDVQSFSDLRGRKLGVFGGRSSATFAITSVVAKGKYGIESLERDVDVIEGPDAAVLGLLDEGNIDAALIGTTATVQAMLSNKYRVLSDISEDYQSTFGKLPGHVLAATTDDYAETHCGVLNAFSGALDDTVAFIQSDAGVWADYAKKVELTDPRAPQLLQERVASRYIADWNQAQADAEAALIEQLIPVLGADNFVPAVPDGLFRTDLRTGAE</sequence>
<dbReference type="Pfam" id="PF09084">
    <property type="entry name" value="NMT1"/>
    <property type="match status" value="1"/>
</dbReference>
<evidence type="ECO:0000256" key="3">
    <source>
        <dbReference type="ARBA" id="ARBA00022729"/>
    </source>
</evidence>
<dbReference type="InterPro" id="IPR015168">
    <property type="entry name" value="SsuA/THI5"/>
</dbReference>
<dbReference type="PANTHER" id="PTHR30024:SF47">
    <property type="entry name" value="TAURINE-BINDING PERIPLASMIC PROTEIN"/>
    <property type="match status" value="1"/>
</dbReference>
<dbReference type="PROSITE" id="PS51257">
    <property type="entry name" value="PROKAR_LIPOPROTEIN"/>
    <property type="match status" value="1"/>
</dbReference>
<dbReference type="Gene3D" id="3.40.190.10">
    <property type="entry name" value="Periplasmic binding protein-like II"/>
    <property type="match status" value="2"/>
</dbReference>
<accession>A0A561SK00</accession>
<evidence type="ECO:0000313" key="6">
    <source>
        <dbReference type="EMBL" id="TWF75216.1"/>
    </source>
</evidence>
<feature type="signal peptide" evidence="4">
    <location>
        <begin position="1"/>
        <end position="30"/>
    </location>
</feature>
<organism evidence="6 7">
    <name type="scientific">Pseudonocardia hierapolitana</name>
    <dbReference type="NCBI Taxonomy" id="1128676"/>
    <lineage>
        <taxon>Bacteria</taxon>
        <taxon>Bacillati</taxon>
        <taxon>Actinomycetota</taxon>
        <taxon>Actinomycetes</taxon>
        <taxon>Pseudonocardiales</taxon>
        <taxon>Pseudonocardiaceae</taxon>
        <taxon>Pseudonocardia</taxon>
    </lineage>
</organism>
<evidence type="ECO:0000256" key="4">
    <source>
        <dbReference type="SAM" id="SignalP"/>
    </source>
</evidence>
<feature type="domain" description="SsuA/THI5-like" evidence="5">
    <location>
        <begin position="68"/>
        <end position="275"/>
    </location>
</feature>
<feature type="chain" id="PRO_5038622744" evidence="4">
    <location>
        <begin position="31"/>
        <end position="354"/>
    </location>
</feature>
<dbReference type="EMBL" id="VIWU01000001">
    <property type="protein sequence ID" value="TWF75216.1"/>
    <property type="molecule type" value="Genomic_DNA"/>
</dbReference>
<dbReference type="SUPFAM" id="SSF53850">
    <property type="entry name" value="Periplasmic binding protein-like II"/>
    <property type="match status" value="1"/>
</dbReference>
<comment type="caution">
    <text evidence="6">The sequence shown here is derived from an EMBL/GenBank/DDBJ whole genome shotgun (WGS) entry which is preliminary data.</text>
</comment>
<gene>
    <name evidence="6" type="ORF">FHX44_111100</name>
</gene>
<evidence type="ECO:0000256" key="2">
    <source>
        <dbReference type="ARBA" id="ARBA00010742"/>
    </source>
</evidence>
<evidence type="ECO:0000313" key="7">
    <source>
        <dbReference type="Proteomes" id="UP000321261"/>
    </source>
</evidence>
<evidence type="ECO:0000259" key="5">
    <source>
        <dbReference type="Pfam" id="PF09084"/>
    </source>
</evidence>
<comment type="similarity">
    <text evidence="2">Belongs to the bacterial solute-binding protein SsuA/TauA family.</text>
</comment>
<evidence type="ECO:0000256" key="1">
    <source>
        <dbReference type="ARBA" id="ARBA00004418"/>
    </source>
</evidence>
<dbReference type="RefSeq" id="WP_147254457.1">
    <property type="nucleotide sequence ID" value="NZ_VIWU01000001.1"/>
</dbReference>
<protein>
    <submittedName>
        <fullName evidence="6">ABC-type nitrate/sulfonate/bicarbonate transport system substrate-binding protein</fullName>
    </submittedName>
</protein>
<dbReference type="GO" id="GO:0042597">
    <property type="term" value="C:periplasmic space"/>
    <property type="evidence" value="ECO:0007669"/>
    <property type="project" value="UniProtKB-SubCell"/>
</dbReference>
<reference evidence="6 7" key="1">
    <citation type="submission" date="2019-06" db="EMBL/GenBank/DDBJ databases">
        <title>Sequencing the genomes of 1000 actinobacteria strains.</title>
        <authorList>
            <person name="Klenk H.-P."/>
        </authorList>
    </citation>
    <scope>NUCLEOTIDE SEQUENCE [LARGE SCALE GENOMIC DNA]</scope>
    <source>
        <strain evidence="6 7">DSM 45671</strain>
    </source>
</reference>
<keyword evidence="7" id="KW-1185">Reference proteome</keyword>
<dbReference type="Proteomes" id="UP000321261">
    <property type="component" value="Unassembled WGS sequence"/>
</dbReference>
<comment type="subcellular location">
    <subcellularLocation>
        <location evidence="1">Periplasm</location>
    </subcellularLocation>
</comment>
<dbReference type="OrthoDB" id="8195871at2"/>
<keyword evidence="3 4" id="KW-0732">Signal</keyword>
<proteinExistence type="inferred from homology"/>
<dbReference type="PANTHER" id="PTHR30024">
    <property type="entry name" value="ALIPHATIC SULFONATES-BINDING PROTEIN-RELATED"/>
    <property type="match status" value="1"/>
</dbReference>
<dbReference type="AlphaFoldDB" id="A0A561SK00"/>
<name>A0A561SK00_9PSEU</name>